<comment type="caution">
    <text evidence="13">The sequence shown here is derived from an EMBL/GenBank/DDBJ whole genome shotgun (WGS) entry which is preliminary data.</text>
</comment>
<evidence type="ECO:0000256" key="11">
    <source>
        <dbReference type="ARBA" id="ARBA00032305"/>
    </source>
</evidence>
<comment type="catalytic activity">
    <reaction evidence="12">
        <text>oxaloacetate + H(+) = pyruvate + CO2</text>
        <dbReference type="Rhea" id="RHEA:15641"/>
        <dbReference type="ChEBI" id="CHEBI:15361"/>
        <dbReference type="ChEBI" id="CHEBI:15378"/>
        <dbReference type="ChEBI" id="CHEBI:16452"/>
        <dbReference type="ChEBI" id="CHEBI:16526"/>
        <dbReference type="EC" id="4.1.1.112"/>
    </reaction>
</comment>
<gene>
    <name evidence="13" type="ORF">ACFFJ8_16105</name>
</gene>
<dbReference type="EC" id="4.1.1.112" evidence="6"/>
<comment type="similarity">
    <text evidence="3">Belongs to the class II aldolase/RraA-like family.</text>
</comment>
<dbReference type="PANTHER" id="PTHR33254:SF4">
    <property type="entry name" value="4-HYDROXY-4-METHYL-2-OXOGLUTARATE ALDOLASE 3-RELATED"/>
    <property type="match status" value="1"/>
</dbReference>
<comment type="function">
    <text evidence="8">Catalyzes the aldol cleavage of 4-hydroxy-4-methyl-2-oxoglutarate (HMG) into 2 molecules of pyruvate. Also contains a secondary oxaloacetate (OAA) decarboxylase activity due to the common pyruvate enolate transition state formed following C-C bond cleavage in the retro-aldol and decarboxylation reactions.</text>
</comment>
<name>A0ABV6JAI3_9BACL</name>
<evidence type="ECO:0000256" key="7">
    <source>
        <dbReference type="ARBA" id="ARBA00016549"/>
    </source>
</evidence>
<dbReference type="Gene3D" id="3.50.30.40">
    <property type="entry name" value="Ribonuclease E inhibitor RraA/RraA-like"/>
    <property type="match status" value="1"/>
</dbReference>
<evidence type="ECO:0000256" key="4">
    <source>
        <dbReference type="ARBA" id="ARBA00011233"/>
    </source>
</evidence>
<dbReference type="InterPro" id="IPR005493">
    <property type="entry name" value="RraA/RraA-like"/>
</dbReference>
<dbReference type="EMBL" id="JBHLVF010000023">
    <property type="protein sequence ID" value="MFC0392896.1"/>
    <property type="molecule type" value="Genomic_DNA"/>
</dbReference>
<keyword evidence="14" id="KW-1185">Reference proteome</keyword>
<dbReference type="PANTHER" id="PTHR33254">
    <property type="entry name" value="4-HYDROXY-4-METHYL-2-OXOGLUTARATE ALDOLASE 3-RELATED"/>
    <property type="match status" value="1"/>
</dbReference>
<dbReference type="RefSeq" id="WP_204818686.1">
    <property type="nucleotide sequence ID" value="NZ_JANHOF010000005.1"/>
</dbReference>
<evidence type="ECO:0000313" key="14">
    <source>
        <dbReference type="Proteomes" id="UP001589818"/>
    </source>
</evidence>
<evidence type="ECO:0000256" key="6">
    <source>
        <dbReference type="ARBA" id="ARBA00012947"/>
    </source>
</evidence>
<reference evidence="13 14" key="1">
    <citation type="submission" date="2024-09" db="EMBL/GenBank/DDBJ databases">
        <authorList>
            <person name="Sun Q."/>
            <person name="Mori K."/>
        </authorList>
    </citation>
    <scope>NUCLEOTIDE SEQUENCE [LARGE SCALE GENOMIC DNA]</scope>
    <source>
        <strain evidence="13 14">CCM 4839</strain>
    </source>
</reference>
<dbReference type="Pfam" id="PF03737">
    <property type="entry name" value="RraA-like"/>
    <property type="match status" value="1"/>
</dbReference>
<organism evidence="13 14">
    <name type="scientific">Paenibacillus mendelii</name>
    <dbReference type="NCBI Taxonomy" id="206163"/>
    <lineage>
        <taxon>Bacteria</taxon>
        <taxon>Bacillati</taxon>
        <taxon>Bacillota</taxon>
        <taxon>Bacilli</taxon>
        <taxon>Bacillales</taxon>
        <taxon>Paenibacillaceae</taxon>
        <taxon>Paenibacillus</taxon>
    </lineage>
</organism>
<evidence type="ECO:0000256" key="3">
    <source>
        <dbReference type="ARBA" id="ARBA00008621"/>
    </source>
</evidence>
<evidence type="ECO:0000256" key="12">
    <source>
        <dbReference type="ARBA" id="ARBA00047973"/>
    </source>
</evidence>
<evidence type="ECO:0000256" key="8">
    <source>
        <dbReference type="ARBA" id="ARBA00025046"/>
    </source>
</evidence>
<dbReference type="Proteomes" id="UP001589818">
    <property type="component" value="Unassembled WGS sequence"/>
</dbReference>
<dbReference type="EC" id="4.1.3.17" evidence="5"/>
<evidence type="ECO:0000256" key="5">
    <source>
        <dbReference type="ARBA" id="ARBA00012213"/>
    </source>
</evidence>
<evidence type="ECO:0000256" key="9">
    <source>
        <dbReference type="ARBA" id="ARBA00029596"/>
    </source>
</evidence>
<accession>A0ABV6JAI3</accession>
<proteinExistence type="inferred from homology"/>
<comment type="cofactor">
    <cofactor evidence="2">
        <name>a divalent metal cation</name>
        <dbReference type="ChEBI" id="CHEBI:60240"/>
    </cofactor>
</comment>
<evidence type="ECO:0000256" key="1">
    <source>
        <dbReference type="ARBA" id="ARBA00001342"/>
    </source>
</evidence>
<evidence type="ECO:0000256" key="10">
    <source>
        <dbReference type="ARBA" id="ARBA00030169"/>
    </source>
</evidence>
<dbReference type="InterPro" id="IPR036704">
    <property type="entry name" value="RraA/RraA-like_sf"/>
</dbReference>
<evidence type="ECO:0000313" key="13">
    <source>
        <dbReference type="EMBL" id="MFC0392896.1"/>
    </source>
</evidence>
<comment type="subunit">
    <text evidence="4">Homotrimer.</text>
</comment>
<protein>
    <recommendedName>
        <fullName evidence="7">Putative 4-hydroxy-4-methyl-2-oxoglutarate aldolase</fullName>
        <ecNumber evidence="6">4.1.1.112</ecNumber>
        <ecNumber evidence="5">4.1.3.17</ecNumber>
    </recommendedName>
    <alternativeName>
        <fullName evidence="11">Oxaloacetate decarboxylase</fullName>
    </alternativeName>
    <alternativeName>
        <fullName evidence="9">Regulator of ribonuclease activity homolog</fullName>
    </alternativeName>
    <alternativeName>
        <fullName evidence="10">RraA-like protein</fullName>
    </alternativeName>
</protein>
<dbReference type="CDD" id="cd16841">
    <property type="entry name" value="RraA_family"/>
    <property type="match status" value="1"/>
</dbReference>
<evidence type="ECO:0000256" key="2">
    <source>
        <dbReference type="ARBA" id="ARBA00001968"/>
    </source>
</evidence>
<comment type="catalytic activity">
    <reaction evidence="1">
        <text>4-hydroxy-4-methyl-2-oxoglutarate = 2 pyruvate</text>
        <dbReference type="Rhea" id="RHEA:22748"/>
        <dbReference type="ChEBI" id="CHEBI:15361"/>
        <dbReference type="ChEBI" id="CHEBI:58276"/>
        <dbReference type="EC" id="4.1.3.17"/>
    </reaction>
</comment>
<sequence length="218" mass="24125">MNEKELFDRMTKELYTAAICDALDEVGYRNQSLKSGIVPLENNWVITGRAKTIHAVDVSEVHGNPYDKEIKAVDSIKENEVVVVCTNDSEKSGIWGELLSTAATVRGARGAIVDGLIRDSKKIIDMNFPVFTKGMNPLDSQGRTYVIDYDVTVTCGGVTIHPNDVIFADRDGIAVIPHAVLDVVVEKAFTKVNRENSTRDDLLDGKYLQDVYEKYGVL</sequence>
<dbReference type="SUPFAM" id="SSF89562">
    <property type="entry name" value="RraA-like"/>
    <property type="match status" value="1"/>
</dbReference>